<dbReference type="EMBL" id="CAMAPE010000035">
    <property type="protein sequence ID" value="CAH9096235.1"/>
    <property type="molecule type" value="Genomic_DNA"/>
</dbReference>
<sequence length="673" mass="75387">MFDWDDEELSDIIWGGTGESDDHLVPYPVETDGKPQTSYGDCVNEEWDNEASKVKLIDQKKLAAKSGSYIRSGSSSKHASAADEAHPALEFAFSNFQKDPTKADQGFFSKEPSNHIGEISEHEDGTVQQGTNSKIFQKQQEDGEQSDFIEYDWNSIGSFDDLENFFRNDICSNDDPIIGYANLPNTEELWSSSKDPMESPEKSIAMSVESPNLGLGELRSTLGNFENEEEYLLDQYQTFYHAYDKVKNITQDASQALHTYETDKIIPFLKEKVERASDTGGEAPAFHLQLDTGIDAIPKQLAGKENSQKAPLEGRNKSEEHGHISQPQGLCESWSPSMSQLNDQCILANQQYPSVFLSQSNHLQSPLSLQYNQYPGPPILVSPVVGDFTNQYPVSTLTQPHVSPSAKRMPMTPQEKIEKLRRRQQMRAMLATQRQQQIGNQVLSTDHYMGVEDNMCTIPSIVDPNSPLEQNDPSTAGISFEDQSMEQSVLNRLQDIVSKLDIRIRLCIRDSLFRLAQSAAQRQHIINDTSSTNKGIHESVPNQDEINSSNSNYRIARLPNVEKETNPIDRIVAHLLFHQPTVVLSTRVAEMPESQLLDKLYNESNATFQLSLPRRNLPHSRGESHLVISPQSLKAPSSYTEGEQAQINPCFETYSENILNHEPAGGVVVVDPL</sequence>
<feature type="region of interest" description="Disordered" evidence="1">
    <location>
        <begin position="13"/>
        <end position="39"/>
    </location>
</feature>
<organism evidence="2 3">
    <name type="scientific">Cuscuta europaea</name>
    <name type="common">European dodder</name>
    <dbReference type="NCBI Taxonomy" id="41803"/>
    <lineage>
        <taxon>Eukaryota</taxon>
        <taxon>Viridiplantae</taxon>
        <taxon>Streptophyta</taxon>
        <taxon>Embryophyta</taxon>
        <taxon>Tracheophyta</taxon>
        <taxon>Spermatophyta</taxon>
        <taxon>Magnoliopsida</taxon>
        <taxon>eudicotyledons</taxon>
        <taxon>Gunneridae</taxon>
        <taxon>Pentapetalae</taxon>
        <taxon>asterids</taxon>
        <taxon>lamiids</taxon>
        <taxon>Solanales</taxon>
        <taxon>Convolvulaceae</taxon>
        <taxon>Cuscuteae</taxon>
        <taxon>Cuscuta</taxon>
        <taxon>Cuscuta subgen. Cuscuta</taxon>
    </lineage>
</organism>
<protein>
    <recommendedName>
        <fullName evidence="4">Protein LNK2</fullName>
    </recommendedName>
</protein>
<dbReference type="PANTHER" id="PTHR33334">
    <property type="entry name" value="PROTEIN LNK1"/>
    <property type="match status" value="1"/>
</dbReference>
<evidence type="ECO:0000256" key="1">
    <source>
        <dbReference type="SAM" id="MobiDB-lite"/>
    </source>
</evidence>
<dbReference type="OrthoDB" id="618331at2759"/>
<feature type="compositionally biased region" description="Basic and acidic residues" evidence="1">
    <location>
        <begin position="312"/>
        <end position="323"/>
    </location>
</feature>
<evidence type="ECO:0008006" key="4">
    <source>
        <dbReference type="Google" id="ProtNLM"/>
    </source>
</evidence>
<keyword evidence="3" id="KW-1185">Reference proteome</keyword>
<proteinExistence type="predicted"/>
<dbReference type="GO" id="GO:0006355">
    <property type="term" value="P:regulation of DNA-templated transcription"/>
    <property type="evidence" value="ECO:0007669"/>
    <property type="project" value="InterPro"/>
</dbReference>
<comment type="caution">
    <text evidence="2">The sequence shown here is derived from an EMBL/GenBank/DDBJ whole genome shotgun (WGS) entry which is preliminary data.</text>
</comment>
<dbReference type="PANTHER" id="PTHR33334:SF5">
    <property type="entry name" value="PROTEIN LNK2"/>
    <property type="match status" value="1"/>
</dbReference>
<reference evidence="2" key="1">
    <citation type="submission" date="2022-07" db="EMBL/GenBank/DDBJ databases">
        <authorList>
            <person name="Macas J."/>
            <person name="Novak P."/>
            <person name="Neumann P."/>
        </authorList>
    </citation>
    <scope>NUCLEOTIDE SEQUENCE</scope>
</reference>
<evidence type="ECO:0000313" key="3">
    <source>
        <dbReference type="Proteomes" id="UP001152484"/>
    </source>
</evidence>
<gene>
    <name evidence="2" type="ORF">CEURO_LOCUS13331</name>
</gene>
<dbReference type="Proteomes" id="UP001152484">
    <property type="component" value="Unassembled WGS sequence"/>
</dbReference>
<evidence type="ECO:0000313" key="2">
    <source>
        <dbReference type="EMBL" id="CAH9096235.1"/>
    </source>
</evidence>
<feature type="region of interest" description="Disordered" evidence="1">
    <location>
        <begin position="303"/>
        <end position="331"/>
    </location>
</feature>
<accession>A0A9P0ZD71</accession>
<dbReference type="AlphaFoldDB" id="A0A9P0ZD71"/>
<name>A0A9P0ZD71_CUSEU</name>
<dbReference type="GO" id="GO:0007623">
    <property type="term" value="P:circadian rhythm"/>
    <property type="evidence" value="ECO:0007669"/>
    <property type="project" value="InterPro"/>
</dbReference>
<dbReference type="InterPro" id="IPR039928">
    <property type="entry name" value="LNK"/>
</dbReference>